<dbReference type="GO" id="GO:0007165">
    <property type="term" value="P:signal transduction"/>
    <property type="evidence" value="ECO:0007669"/>
    <property type="project" value="UniProtKB-KW"/>
</dbReference>
<dbReference type="PROSITE" id="PS50111">
    <property type="entry name" value="CHEMOTAXIS_TRANSDUC_2"/>
    <property type="match status" value="1"/>
</dbReference>
<name>A0A6N6VWN1_9BACT</name>
<evidence type="ECO:0000313" key="8">
    <source>
        <dbReference type="Proteomes" id="UP000437748"/>
    </source>
</evidence>
<keyword evidence="3" id="KW-0807">Transducer</keyword>
<evidence type="ECO:0000256" key="4">
    <source>
        <dbReference type="SAM" id="MobiDB-lite"/>
    </source>
</evidence>
<dbReference type="GO" id="GO:0006935">
    <property type="term" value="P:chemotaxis"/>
    <property type="evidence" value="ECO:0007669"/>
    <property type="project" value="UniProtKB-KW"/>
</dbReference>
<protein>
    <recommendedName>
        <fullName evidence="6">Methyl-accepting transducer domain-containing protein</fullName>
    </recommendedName>
</protein>
<feature type="transmembrane region" description="Helical" evidence="5">
    <location>
        <begin position="331"/>
        <end position="351"/>
    </location>
</feature>
<dbReference type="RefSeq" id="WP_153420914.1">
    <property type="nucleotide sequence ID" value="NZ_WFLM01000004.1"/>
</dbReference>
<organism evidence="7 8">
    <name type="scientific">Silvanigrella paludirubra</name>
    <dbReference type="NCBI Taxonomy" id="2499159"/>
    <lineage>
        <taxon>Bacteria</taxon>
        <taxon>Pseudomonadati</taxon>
        <taxon>Bdellovibrionota</taxon>
        <taxon>Oligoflexia</taxon>
        <taxon>Silvanigrellales</taxon>
        <taxon>Silvanigrellaceae</taxon>
        <taxon>Silvanigrella</taxon>
    </lineage>
</organism>
<evidence type="ECO:0000256" key="2">
    <source>
        <dbReference type="ARBA" id="ARBA00029447"/>
    </source>
</evidence>
<dbReference type="SMART" id="SM00283">
    <property type="entry name" value="MA"/>
    <property type="match status" value="1"/>
</dbReference>
<evidence type="ECO:0000256" key="3">
    <source>
        <dbReference type="PROSITE-ProRule" id="PRU00284"/>
    </source>
</evidence>
<keyword evidence="5" id="KW-0812">Transmembrane</keyword>
<feature type="region of interest" description="Disordered" evidence="4">
    <location>
        <begin position="669"/>
        <end position="746"/>
    </location>
</feature>
<feature type="compositionally biased region" description="Basic and acidic residues" evidence="4">
    <location>
        <begin position="713"/>
        <end position="725"/>
    </location>
</feature>
<proteinExistence type="inferred from homology"/>
<evidence type="ECO:0000256" key="1">
    <source>
        <dbReference type="ARBA" id="ARBA00022500"/>
    </source>
</evidence>
<dbReference type="Proteomes" id="UP000437748">
    <property type="component" value="Unassembled WGS sequence"/>
</dbReference>
<feature type="compositionally biased region" description="Polar residues" evidence="4">
    <location>
        <begin position="696"/>
        <end position="712"/>
    </location>
</feature>
<dbReference type="GO" id="GO:0004888">
    <property type="term" value="F:transmembrane signaling receptor activity"/>
    <property type="evidence" value="ECO:0007669"/>
    <property type="project" value="TreeGrafter"/>
</dbReference>
<accession>A0A6N6VWN1</accession>
<comment type="similarity">
    <text evidence="2">Belongs to the methyl-accepting chemotaxis (MCP) protein family.</text>
</comment>
<dbReference type="PANTHER" id="PTHR43531">
    <property type="entry name" value="PROTEIN ICFG"/>
    <property type="match status" value="1"/>
</dbReference>
<feature type="domain" description="Methyl-accepting transducer" evidence="6">
    <location>
        <begin position="369"/>
        <end position="620"/>
    </location>
</feature>
<feature type="compositionally biased region" description="Polar residues" evidence="4">
    <location>
        <begin position="669"/>
        <end position="685"/>
    </location>
</feature>
<evidence type="ECO:0000259" key="6">
    <source>
        <dbReference type="PROSITE" id="PS50111"/>
    </source>
</evidence>
<sequence>MFKNMSLKLKILLLSMSGVVTIAIVSIILAISNFNSQEKLLKSKMFLASEDLSNSIQDQFYERYGDVKTFSLHFKNFSTNSREYINYLNQIVKFYGIYNLIMVCDLNGRLLSVNDEAPDGKKINSEILYKQNFSNTQWFKETLSKKFLEDAKKDFTQVNFQDAYFDETTESVYKEKVYSTTFSTFIYNSKGEPIGIISTHPNFIWVESTITRIYDSFYKANMKTLELTLLNKNGDVIIDYTPSLNNGKKDVIHDEKTLNKFNLIKAGQAAAVKLSQGEEGVIEAKHARRGNWQINAFKQVIGDKIVDDLGWKVLVRVDSDEAYSEIINSKIIYTIIFTLIFIIVISLSIFFSKNLANMLMNVANQLANGNLLLNKSSAEASSESQKLSAATLEQAASLQETVTAVNQISAMMNKTSEMADSSRRKSDENKIKVNEGKNVIHKMVDSISNIKSSNQEIMDQVLDGNKRISEIVKVIAEIESKTKVINEIVFQTKLLSFNASVEAARAGEHGRGFSVVAEEVGNLAQMSGNASKEISSMLESSINRVKTIIDQTKNNVENILTKSKETMKNGEAISNECASIFEQIFINSEEVNHLVYEIANSAQEQAKGVTEINHAMQELDNVTHQNSNIAQKTSKTAADLLRQSYEIEQMASHLVKIIVGNESNISQLKASSGNNNDKGNYNPPVNKNKDYDTNSKRQSFNMKSTKSPTIDSNIKKDSLHNKENSQPKAVTSEEVPSYNDPRFEDL</sequence>
<keyword evidence="5" id="KW-0472">Membrane</keyword>
<dbReference type="EMBL" id="WFLM01000004">
    <property type="protein sequence ID" value="KAB8037837.1"/>
    <property type="molecule type" value="Genomic_DNA"/>
</dbReference>
<reference evidence="7 8" key="1">
    <citation type="submission" date="2019-10" db="EMBL/GenBank/DDBJ databases">
        <title>New species of Slilvanegrellaceae.</title>
        <authorList>
            <person name="Pitt A."/>
            <person name="Hahn M.W."/>
        </authorList>
    </citation>
    <scope>NUCLEOTIDE SEQUENCE [LARGE SCALE GENOMIC DNA]</scope>
    <source>
        <strain evidence="7 8">SP-Ram-0.45-NSY-1</strain>
    </source>
</reference>
<dbReference type="AlphaFoldDB" id="A0A6N6VWN1"/>
<dbReference type="InterPro" id="IPR004089">
    <property type="entry name" value="MCPsignal_dom"/>
</dbReference>
<dbReference type="InterPro" id="IPR051310">
    <property type="entry name" value="MCP_chemotaxis"/>
</dbReference>
<evidence type="ECO:0000256" key="5">
    <source>
        <dbReference type="SAM" id="Phobius"/>
    </source>
</evidence>
<dbReference type="PANTHER" id="PTHR43531:SF11">
    <property type="entry name" value="METHYL-ACCEPTING CHEMOTAXIS PROTEIN 3"/>
    <property type="match status" value="1"/>
</dbReference>
<evidence type="ECO:0000313" key="7">
    <source>
        <dbReference type="EMBL" id="KAB8037837.1"/>
    </source>
</evidence>
<dbReference type="Pfam" id="PF00015">
    <property type="entry name" value="MCPsignal"/>
    <property type="match status" value="1"/>
</dbReference>
<dbReference type="CDD" id="cd18773">
    <property type="entry name" value="PDC1_HK_sensor"/>
    <property type="match status" value="1"/>
</dbReference>
<dbReference type="SUPFAM" id="SSF58104">
    <property type="entry name" value="Methyl-accepting chemotaxis protein (MCP) signaling domain"/>
    <property type="match status" value="1"/>
</dbReference>
<comment type="caution">
    <text evidence="7">The sequence shown here is derived from an EMBL/GenBank/DDBJ whole genome shotgun (WGS) entry which is preliminary data.</text>
</comment>
<dbReference type="Gene3D" id="1.10.287.950">
    <property type="entry name" value="Methyl-accepting chemotaxis protein"/>
    <property type="match status" value="1"/>
</dbReference>
<keyword evidence="5" id="KW-1133">Transmembrane helix</keyword>
<feature type="transmembrane region" description="Helical" evidence="5">
    <location>
        <begin position="12"/>
        <end position="34"/>
    </location>
</feature>
<dbReference type="Gene3D" id="3.30.450.20">
    <property type="entry name" value="PAS domain"/>
    <property type="match status" value="1"/>
</dbReference>
<keyword evidence="8" id="KW-1185">Reference proteome</keyword>
<dbReference type="GO" id="GO:0005886">
    <property type="term" value="C:plasma membrane"/>
    <property type="evidence" value="ECO:0007669"/>
    <property type="project" value="TreeGrafter"/>
</dbReference>
<dbReference type="OrthoDB" id="5288258at2"/>
<gene>
    <name evidence="7" type="ORF">GCL60_11725</name>
</gene>
<keyword evidence="1" id="KW-0145">Chemotaxis</keyword>